<organism evidence="1 2">
    <name type="scientific">Spirodela intermedia</name>
    <name type="common">Intermediate duckweed</name>
    <dbReference type="NCBI Taxonomy" id="51605"/>
    <lineage>
        <taxon>Eukaryota</taxon>
        <taxon>Viridiplantae</taxon>
        <taxon>Streptophyta</taxon>
        <taxon>Embryophyta</taxon>
        <taxon>Tracheophyta</taxon>
        <taxon>Spermatophyta</taxon>
        <taxon>Magnoliopsida</taxon>
        <taxon>Liliopsida</taxon>
        <taxon>Araceae</taxon>
        <taxon>Lemnoideae</taxon>
        <taxon>Spirodela</taxon>
    </lineage>
</organism>
<proteinExistence type="predicted"/>
<gene>
    <name evidence="1" type="ORF">SI8410_05006769</name>
</gene>
<name>A0A7I8KFQ0_SPIIN</name>
<accession>A0A7I8KFQ0</accession>
<dbReference type="OrthoDB" id="674712at2759"/>
<evidence type="ECO:0000313" key="2">
    <source>
        <dbReference type="Proteomes" id="UP000663760"/>
    </source>
</evidence>
<sequence length="46" mass="5269">MFQLGKLKPTVVILQLVDKSAKTPRGLIEDVIVKIKRLKFVICQLF</sequence>
<protein>
    <submittedName>
        <fullName evidence="1">Uncharacterized protein</fullName>
    </submittedName>
</protein>
<dbReference type="Proteomes" id="UP000663760">
    <property type="component" value="Chromosome 5"/>
</dbReference>
<dbReference type="EMBL" id="LR746268">
    <property type="protein sequence ID" value="CAA7396106.1"/>
    <property type="molecule type" value="Genomic_DNA"/>
</dbReference>
<keyword evidence="2" id="KW-1185">Reference proteome</keyword>
<evidence type="ECO:0000313" key="1">
    <source>
        <dbReference type="EMBL" id="CAA7396106.1"/>
    </source>
</evidence>
<reference evidence="1" key="1">
    <citation type="submission" date="2020-02" db="EMBL/GenBank/DDBJ databases">
        <authorList>
            <person name="Scholz U."/>
            <person name="Mascher M."/>
            <person name="Fiebig A."/>
        </authorList>
    </citation>
    <scope>NUCLEOTIDE SEQUENCE</scope>
</reference>
<dbReference type="AlphaFoldDB" id="A0A7I8KFQ0"/>